<gene>
    <name evidence="1" type="ORF">MAR_032132</name>
</gene>
<evidence type="ECO:0000313" key="1">
    <source>
        <dbReference type="EMBL" id="WAR17538.1"/>
    </source>
</evidence>
<dbReference type="EMBL" id="CP111021">
    <property type="protein sequence ID" value="WAR17538.1"/>
    <property type="molecule type" value="Genomic_DNA"/>
</dbReference>
<evidence type="ECO:0000313" key="2">
    <source>
        <dbReference type="Proteomes" id="UP001164746"/>
    </source>
</evidence>
<dbReference type="PANTHER" id="PTHR33050">
    <property type="entry name" value="REVERSE TRANSCRIPTASE DOMAIN-CONTAINING PROTEIN"/>
    <property type="match status" value="1"/>
</dbReference>
<dbReference type="Proteomes" id="UP001164746">
    <property type="component" value="Chromosome 10"/>
</dbReference>
<dbReference type="PANTHER" id="PTHR33050:SF7">
    <property type="entry name" value="RIBONUCLEASE H"/>
    <property type="match status" value="1"/>
</dbReference>
<reference evidence="1" key="1">
    <citation type="submission" date="2022-11" db="EMBL/GenBank/DDBJ databases">
        <title>Centuries of genome instability and evolution in soft-shell clam transmissible cancer (bioRxiv).</title>
        <authorList>
            <person name="Hart S.F.M."/>
            <person name="Yonemitsu M.A."/>
            <person name="Giersch R.M."/>
            <person name="Beal B.F."/>
            <person name="Arriagada G."/>
            <person name="Davis B.W."/>
            <person name="Ostrander E.A."/>
            <person name="Goff S.P."/>
            <person name="Metzger M.J."/>
        </authorList>
    </citation>
    <scope>NUCLEOTIDE SEQUENCE</scope>
    <source>
        <strain evidence="1">MELC-2E11</strain>
        <tissue evidence="1">Siphon/mantle</tissue>
    </source>
</reference>
<accession>A0ABY7F5R3</accession>
<keyword evidence="2" id="KW-1185">Reference proteome</keyword>
<proteinExistence type="predicted"/>
<sequence>MIVTLPTDRQKKITGACYNLSCKIWASIRKVAQVIGMLVASFSAVELGKMHYRHLEKRKTEGLKKHKGNYDAIMYINLPMKQELSLWIDNIHLQYRKICRPYPTKILETDASLQGWGAKLGMQKNWRPLDNSRETRSYQRLRIAGNFIWEWCVQHDIWLTCSHKAGKLNLEADKESRAFKDNLEWKLDGNIIKHICNTWGVSDIDLFASRLNSQIPRYCSWKPDPECECVDAFRFAWNAYLFYAFPPFSLLGRCVQKIKRDMSKGIIVAPLWPTQPWFTRLIEILMDFPIIIKKRKGLLILPHQDVQHPLEQTLRLVVCKVSGRTSDTEDFQRKLPIFSCNLGDQGLRNNITRIYCSERETSPILPTLETVVECLSSFVFLTCQYSKGLGYESLNTARGALSALGLQFDGFRVGNHPLIIRYMKGVFASRPSKPRYTYIWDVDKVLLNFEASNAYGLDSSCTCTYVTVVEL</sequence>
<protein>
    <submittedName>
        <fullName evidence="1">Uncharacterized protein</fullName>
    </submittedName>
</protein>
<dbReference type="InterPro" id="IPR052055">
    <property type="entry name" value="Hepadnavirus_pol/RT"/>
</dbReference>
<organism evidence="1 2">
    <name type="scientific">Mya arenaria</name>
    <name type="common">Soft-shell clam</name>
    <dbReference type="NCBI Taxonomy" id="6604"/>
    <lineage>
        <taxon>Eukaryota</taxon>
        <taxon>Metazoa</taxon>
        <taxon>Spiralia</taxon>
        <taxon>Lophotrochozoa</taxon>
        <taxon>Mollusca</taxon>
        <taxon>Bivalvia</taxon>
        <taxon>Autobranchia</taxon>
        <taxon>Heteroconchia</taxon>
        <taxon>Euheterodonta</taxon>
        <taxon>Imparidentia</taxon>
        <taxon>Neoheterodontei</taxon>
        <taxon>Myida</taxon>
        <taxon>Myoidea</taxon>
        <taxon>Myidae</taxon>
        <taxon>Mya</taxon>
    </lineage>
</organism>
<name>A0ABY7F5R3_MYAAR</name>